<name>L0F1F8_DESDL</name>
<evidence type="ECO:0000313" key="2">
    <source>
        <dbReference type="Proteomes" id="UP000010797"/>
    </source>
</evidence>
<reference evidence="2" key="1">
    <citation type="submission" date="2012-02" db="EMBL/GenBank/DDBJ databases">
        <title>Complete sequence of Desulfitobacterium dichloroeliminans LMG P-21439.</title>
        <authorList>
            <person name="Lucas S."/>
            <person name="Han J."/>
            <person name="Lapidus A."/>
            <person name="Cheng J.-F."/>
            <person name="Goodwin L."/>
            <person name="Pitluck S."/>
            <person name="Peters L."/>
            <person name="Ovchinnikova G."/>
            <person name="Teshima H."/>
            <person name="Detter J.C."/>
            <person name="Han C."/>
            <person name="Tapia R."/>
            <person name="Land M."/>
            <person name="Hauser L."/>
            <person name="Kyrpides N."/>
            <person name="Ivanova N."/>
            <person name="Pagani I."/>
            <person name="Kruse T."/>
            <person name="de Vos W.M."/>
            <person name="Boon N."/>
            <person name="Smidt H."/>
            <person name="Woyke T."/>
        </authorList>
    </citation>
    <scope>NUCLEOTIDE SEQUENCE [LARGE SCALE GENOMIC DNA]</scope>
    <source>
        <strain evidence="2">LMG P-21439 / DCA1</strain>
    </source>
</reference>
<evidence type="ECO:0000313" key="1">
    <source>
        <dbReference type="EMBL" id="AGA67684.1"/>
    </source>
</evidence>
<protein>
    <recommendedName>
        <fullName evidence="3">DUF2513 domain-containing protein</fullName>
    </recommendedName>
</protein>
<dbReference type="eggNOG" id="ENOG5031P7C">
    <property type="taxonomic scope" value="Bacteria"/>
</dbReference>
<sequence length="128" mass="14479">MKRDMDLVRLILLEIENKYRSTAIYDLVIEGYDTETVAYHCKILYEAGLISNYKAQYADNEIYGFGVGSLTWDGNDFLEKIRDDSQWKKVKDTITQKGLPMVIETIKSVANAFISAAVEGITNSILKG</sequence>
<gene>
    <name evidence="1" type="ordered locus">Desdi_0124</name>
</gene>
<dbReference type="AlphaFoldDB" id="L0F1F8"/>
<accession>L0F1F8</accession>
<proteinExistence type="predicted"/>
<dbReference type="STRING" id="871963.Desdi_0124"/>
<keyword evidence="2" id="KW-1185">Reference proteome</keyword>
<dbReference type="EMBL" id="CP003344">
    <property type="protein sequence ID" value="AGA67684.1"/>
    <property type="molecule type" value="Genomic_DNA"/>
</dbReference>
<dbReference type="InterPro" id="IPR019650">
    <property type="entry name" value="DUF2513"/>
</dbReference>
<dbReference type="HOGENOM" id="CLU_139712_2_0_9"/>
<dbReference type="Proteomes" id="UP000010797">
    <property type="component" value="Chromosome"/>
</dbReference>
<dbReference type="OrthoDB" id="6960201at2"/>
<dbReference type="KEGG" id="ddl:Desdi_0124"/>
<evidence type="ECO:0008006" key="3">
    <source>
        <dbReference type="Google" id="ProtNLM"/>
    </source>
</evidence>
<dbReference type="RefSeq" id="WP_015260691.1">
    <property type="nucleotide sequence ID" value="NC_019903.1"/>
</dbReference>
<organism evidence="1 2">
    <name type="scientific">Desulfitobacterium dichloroeliminans (strain LMG P-21439 / DCA1)</name>
    <dbReference type="NCBI Taxonomy" id="871963"/>
    <lineage>
        <taxon>Bacteria</taxon>
        <taxon>Bacillati</taxon>
        <taxon>Bacillota</taxon>
        <taxon>Clostridia</taxon>
        <taxon>Eubacteriales</taxon>
        <taxon>Desulfitobacteriaceae</taxon>
        <taxon>Desulfitobacterium</taxon>
    </lineage>
</organism>
<dbReference type="Pfam" id="PF10711">
    <property type="entry name" value="DUF2513"/>
    <property type="match status" value="1"/>
</dbReference>